<dbReference type="HOGENOM" id="CLU_009673_5_1_2"/>
<dbReference type="Pfam" id="PF07521">
    <property type="entry name" value="RMMBL"/>
    <property type="match status" value="1"/>
</dbReference>
<dbReference type="GO" id="GO:0004521">
    <property type="term" value="F:RNA endonuclease activity"/>
    <property type="evidence" value="ECO:0007669"/>
    <property type="project" value="TreeGrafter"/>
</dbReference>
<organism evidence="4 5">
    <name type="scientific">Methanosarcina mazei S-6</name>
    <dbReference type="NCBI Taxonomy" id="213585"/>
    <lineage>
        <taxon>Archaea</taxon>
        <taxon>Methanobacteriati</taxon>
        <taxon>Methanobacteriota</taxon>
        <taxon>Stenosarchaea group</taxon>
        <taxon>Methanomicrobia</taxon>
        <taxon>Methanosarcinales</taxon>
        <taxon>Methanosarcinaceae</taxon>
        <taxon>Methanosarcina</taxon>
    </lineage>
</organism>
<feature type="domain" description="Beta-Casp" evidence="3">
    <location>
        <begin position="227"/>
        <end position="334"/>
    </location>
</feature>
<dbReference type="Proteomes" id="UP000033097">
    <property type="component" value="Chromosome"/>
</dbReference>
<evidence type="ECO:0000313" key="4">
    <source>
        <dbReference type="EMBL" id="AKB64806.1"/>
    </source>
</evidence>
<accession>A0A0E3LU80</accession>
<dbReference type="PATRIC" id="fig|213585.10.peg.2037"/>
<evidence type="ECO:0000259" key="2">
    <source>
        <dbReference type="SMART" id="SM00849"/>
    </source>
</evidence>
<dbReference type="KEGG" id="mmj:MSMAS_1610"/>
<feature type="domain" description="Metallo-beta-lactamase" evidence="2">
    <location>
        <begin position="16"/>
        <end position="218"/>
    </location>
</feature>
<protein>
    <submittedName>
        <fullName evidence="4">Universal archaeal KH-domain/beta-lactamase-domain protein</fullName>
    </submittedName>
</protein>
<reference evidence="4 5" key="1">
    <citation type="submission" date="2014-07" db="EMBL/GenBank/DDBJ databases">
        <title>Methanogenic archaea and the global carbon cycle.</title>
        <authorList>
            <person name="Henriksen J.R."/>
            <person name="Luke J."/>
            <person name="Reinhart S."/>
            <person name="Benedict M.N."/>
            <person name="Youngblut N.D."/>
            <person name="Metcalf M.E."/>
            <person name="Whitaker R.J."/>
            <person name="Metcalf W.W."/>
        </authorList>
    </citation>
    <scope>NUCLEOTIDE SEQUENCE [LARGE SCALE GENOMIC DNA]</scope>
    <source>
        <strain evidence="4 5">S-6</strain>
    </source>
</reference>
<dbReference type="Gene3D" id="3.40.50.10890">
    <property type="match status" value="1"/>
</dbReference>
<dbReference type="Gene3D" id="3.60.15.10">
    <property type="entry name" value="Ribonuclease Z/Hydroxyacylglutathione hydrolase-like"/>
    <property type="match status" value="1"/>
</dbReference>
<evidence type="ECO:0000259" key="3">
    <source>
        <dbReference type="SMART" id="SM01027"/>
    </source>
</evidence>
<name>A0A0E3LU80_METMZ</name>
<dbReference type="InterPro" id="IPR011108">
    <property type="entry name" value="RMMBL"/>
</dbReference>
<dbReference type="AlphaFoldDB" id="A0A0E3LU80"/>
<dbReference type="PROSITE" id="PS00380">
    <property type="entry name" value="RHODANESE_1"/>
    <property type="match status" value="1"/>
</dbReference>
<dbReference type="InterPro" id="IPR001279">
    <property type="entry name" value="Metallo-B-lactamas"/>
</dbReference>
<proteinExistence type="predicted"/>
<dbReference type="Pfam" id="PF12706">
    <property type="entry name" value="Lactamase_B_2"/>
    <property type="match status" value="1"/>
</dbReference>
<dbReference type="InterPro" id="IPR001307">
    <property type="entry name" value="Thiosulphate_STrfase_CS"/>
</dbReference>
<dbReference type="Pfam" id="PF10996">
    <property type="entry name" value="Beta-Casp"/>
    <property type="match status" value="1"/>
</dbReference>
<dbReference type="InterPro" id="IPR036866">
    <property type="entry name" value="RibonucZ/Hydroxyglut_hydro"/>
</dbReference>
<dbReference type="InterPro" id="IPR050698">
    <property type="entry name" value="MBL"/>
</dbReference>
<dbReference type="SMART" id="SM00849">
    <property type="entry name" value="Lactamase_B"/>
    <property type="match status" value="1"/>
</dbReference>
<dbReference type="GeneID" id="24864725"/>
<dbReference type="InterPro" id="IPR022712">
    <property type="entry name" value="Beta_Casp"/>
</dbReference>
<evidence type="ECO:0000256" key="1">
    <source>
        <dbReference type="ARBA" id="ARBA00022801"/>
    </source>
</evidence>
<dbReference type="SMART" id="SM01027">
    <property type="entry name" value="Beta-Casp"/>
    <property type="match status" value="1"/>
</dbReference>
<dbReference type="PANTHER" id="PTHR11203">
    <property type="entry name" value="CLEAVAGE AND POLYADENYLATION SPECIFICITY FACTOR FAMILY MEMBER"/>
    <property type="match status" value="1"/>
</dbReference>
<dbReference type="GO" id="GO:0004792">
    <property type="term" value="F:thiosulfate-cyanide sulfurtransferase activity"/>
    <property type="evidence" value="ECO:0007669"/>
    <property type="project" value="InterPro"/>
</dbReference>
<dbReference type="EMBL" id="CP009512">
    <property type="protein sequence ID" value="AKB64806.1"/>
    <property type="molecule type" value="Genomic_DNA"/>
</dbReference>
<dbReference type="STRING" id="213585.MSMAS_1610"/>
<sequence>MFFLELSFKGGCREVGRSGLLVNGEILLDYGIKAGEIPEYPKNGMEPKAVLVSHGHLDHCGAVPNLMYLNPEVFMTPPTADFTALLGRDTLKLAETTLSGVSPFDSDDLQKLNHRTQRKDYGETFKTHGYNVCFYNAGHIPGASGIHIESESGESLFYTGDLSLQETRLVPGAEEFPEADTLVLESTYFGEDHVPRKETEERFIESIHETLDIGGTALIPAFAIGRTQEILMLLDAYGIRAYVDGMGRDVYKILKKYPEYLRNPDLLDRAFERATQVKNHLRESVLGEPAVIVTTAGMLNGGPVLYYLSRLYNDPGSKILLTGYQVEGTNGRLALEHRMIETRGDILSLKPAIEQYDFSAHCGDRELKQLVKDFCDKGTERVFVMHGEKTEAFAEWISEEIGVEAYAPANGGSFIF</sequence>
<dbReference type="CDD" id="cd16295">
    <property type="entry name" value="TTHA0252-CPSF-like_MBL-fold"/>
    <property type="match status" value="1"/>
</dbReference>
<dbReference type="RefSeq" id="WP_011034976.1">
    <property type="nucleotide sequence ID" value="NZ_CP009512.1"/>
</dbReference>
<keyword evidence="1" id="KW-0378">Hydrolase</keyword>
<gene>
    <name evidence="4" type="ORF">MSMAS_1610</name>
</gene>
<dbReference type="PANTHER" id="PTHR11203:SF52">
    <property type="entry name" value="MRNA 3-END PROCESSING FACTOR"/>
    <property type="match status" value="1"/>
</dbReference>
<dbReference type="SUPFAM" id="SSF56281">
    <property type="entry name" value="Metallo-hydrolase/oxidoreductase"/>
    <property type="match status" value="1"/>
</dbReference>
<evidence type="ECO:0000313" key="5">
    <source>
        <dbReference type="Proteomes" id="UP000033097"/>
    </source>
</evidence>
<dbReference type="GO" id="GO:0016787">
    <property type="term" value="F:hydrolase activity"/>
    <property type="evidence" value="ECO:0007669"/>
    <property type="project" value="UniProtKB-KW"/>
</dbReference>